<dbReference type="SMART" id="SM00271">
    <property type="entry name" value="DnaJ"/>
    <property type="match status" value="1"/>
</dbReference>
<feature type="compositionally biased region" description="Basic and acidic residues" evidence="1">
    <location>
        <begin position="60"/>
        <end position="99"/>
    </location>
</feature>
<dbReference type="Pfam" id="PF00226">
    <property type="entry name" value="DnaJ"/>
    <property type="match status" value="1"/>
</dbReference>
<dbReference type="EMBL" id="GL833127">
    <property type="protein sequence ID" value="EGB08854.1"/>
    <property type="molecule type" value="Genomic_DNA"/>
</dbReference>
<dbReference type="SUPFAM" id="SSF48452">
    <property type="entry name" value="TPR-like"/>
    <property type="match status" value="3"/>
</dbReference>
<dbReference type="InterPro" id="IPR018253">
    <property type="entry name" value="DnaJ_domain_CS"/>
</dbReference>
<protein>
    <recommendedName>
        <fullName evidence="2">J domain-containing protein</fullName>
    </recommendedName>
</protein>
<keyword evidence="4" id="KW-1185">Reference proteome</keyword>
<dbReference type="PANTHER" id="PTHR44200:SF1">
    <property type="entry name" value="DNAJ HOMOLOG SUBFAMILY C MEMBER 7"/>
    <property type="match status" value="1"/>
</dbReference>
<feature type="region of interest" description="Disordered" evidence="1">
    <location>
        <begin position="338"/>
        <end position="371"/>
    </location>
</feature>
<feature type="compositionally biased region" description="Low complexity" evidence="1">
    <location>
        <begin position="21"/>
        <end position="44"/>
    </location>
</feature>
<sequence>MSFRGQGLYGNATMEPVEFCGGAKPPASSKPSGSSKGGKSSKPGWQEAQEQFEKMINGADDDRPFVPKDEGPKVPDKVDYEVRGAKMDDARKEHDELRDSRKKLADDALRAKRYGDAAELYDFALDVAPNDSVLLSNKSAALLLHGDAAGALAAADASIAANRKWAKARGRRVAALHALKRYDEAVTSAEQALFDFPTDEGGAIAAARDRAAAARATDPDAVAGPAPEKVKKKKKKKVSDKCNVLLTYNEPKNAARRSTLKLGLKRSWLAKDVGALVKTFVDHYNGGRPFDEHLAVAELRVEGAGGDHVPTSMALEDVVSEGTELFVKRWKAADPAADPDAYAAKPAAPKPKPRAAKPAPKPREARPAEDDAVTYARDAEDLRAAGAALAADGNDFAAAEKYEAAAGKEPSPAGKAALLAAASSCLARLGRGSRAVDAAVYGLKLCPSSFVCRVAEADAFLATARAYARALDYTGQRAAARAVAAGAPALRAKPKVLATLERVHGYLEEADALVDLKDAEYVDRAIDLYSKVLKLDAEHAVAYERRAACELELAKLDPPRYPGRWSDADPGEEGRKARCERVENDAGLALALMEPFPAVLLLRGDALRLLGRHDAAVDDYGDYVEIMRRRGFDVRRHPQMRVANDMWGKLLSAGHKSMRRQHNPRAQKFDWTGNRWRQWYDAEPDFHGPNDGYTYDAHRERSGHAGHRAEYADMAADEDLDAHYWPTKSHYEVLGVSPDAADAAIKKAYFAKARECHPDKNRDDPDATAKFERIALSYSVLIDPLERCYYDEARTARRR</sequence>
<dbReference type="PRINTS" id="PR00625">
    <property type="entry name" value="JDOMAIN"/>
</dbReference>
<dbReference type="InterPro" id="IPR019734">
    <property type="entry name" value="TPR_rpt"/>
</dbReference>
<dbReference type="InterPro" id="IPR011990">
    <property type="entry name" value="TPR-like_helical_dom_sf"/>
</dbReference>
<evidence type="ECO:0000256" key="1">
    <source>
        <dbReference type="SAM" id="MobiDB-lite"/>
    </source>
</evidence>
<feature type="compositionally biased region" description="Low complexity" evidence="1">
    <location>
        <begin position="338"/>
        <end position="347"/>
    </location>
</feature>
<dbReference type="RefSeq" id="XP_009036831.1">
    <property type="nucleotide sequence ID" value="XM_009038583.1"/>
</dbReference>
<dbReference type="PROSITE" id="PS50076">
    <property type="entry name" value="DNAJ_2"/>
    <property type="match status" value="1"/>
</dbReference>
<dbReference type="InterPro" id="IPR052758">
    <property type="entry name" value="SRC_co-chaperone"/>
</dbReference>
<accession>F0Y7P5</accession>
<dbReference type="PROSITE" id="PS00636">
    <property type="entry name" value="DNAJ_1"/>
    <property type="match status" value="1"/>
</dbReference>
<dbReference type="GeneID" id="20224481"/>
<dbReference type="eggNOG" id="KOG0691">
    <property type="taxonomic scope" value="Eukaryota"/>
</dbReference>
<evidence type="ECO:0000259" key="2">
    <source>
        <dbReference type="PROSITE" id="PS50076"/>
    </source>
</evidence>
<name>F0Y7P5_AURAN</name>
<evidence type="ECO:0000313" key="3">
    <source>
        <dbReference type="EMBL" id="EGB08854.1"/>
    </source>
</evidence>
<dbReference type="AlphaFoldDB" id="F0Y7P5"/>
<dbReference type="OrthoDB" id="10250354at2759"/>
<dbReference type="KEGG" id="aaf:AURANDRAFT_63757"/>
<dbReference type="SMART" id="SM00028">
    <property type="entry name" value="TPR"/>
    <property type="match status" value="4"/>
</dbReference>
<dbReference type="InterPro" id="IPR036869">
    <property type="entry name" value="J_dom_sf"/>
</dbReference>
<gene>
    <name evidence="3" type="ORF">AURANDRAFT_63757</name>
</gene>
<reference evidence="3 4" key="1">
    <citation type="journal article" date="2011" name="Proc. Natl. Acad. Sci. U.S.A.">
        <title>Niche of harmful alga Aureococcus anophagefferens revealed through ecogenomics.</title>
        <authorList>
            <person name="Gobler C.J."/>
            <person name="Berry D.L."/>
            <person name="Dyhrman S.T."/>
            <person name="Wilhelm S.W."/>
            <person name="Salamov A."/>
            <person name="Lobanov A.V."/>
            <person name="Zhang Y."/>
            <person name="Collier J.L."/>
            <person name="Wurch L.L."/>
            <person name="Kustka A.B."/>
            <person name="Dill B.D."/>
            <person name="Shah M."/>
            <person name="VerBerkmoes N.C."/>
            <person name="Kuo A."/>
            <person name="Terry A."/>
            <person name="Pangilinan J."/>
            <person name="Lindquist E.A."/>
            <person name="Lucas S."/>
            <person name="Paulsen I.T."/>
            <person name="Hattenrath-Lehmann T.K."/>
            <person name="Talmage S.C."/>
            <person name="Walker E.A."/>
            <person name="Koch F."/>
            <person name="Burson A.M."/>
            <person name="Marcoval M.A."/>
            <person name="Tang Y.Z."/>
            <person name="Lecleir G.R."/>
            <person name="Coyne K.J."/>
            <person name="Berg G.M."/>
            <person name="Bertrand E.M."/>
            <person name="Saito M.A."/>
            <person name="Gladyshev V.N."/>
            <person name="Grigoriev I.V."/>
        </authorList>
    </citation>
    <scope>NUCLEOTIDE SEQUENCE [LARGE SCALE GENOMIC DNA]</scope>
    <source>
        <strain evidence="4">CCMP 1984</strain>
    </source>
</reference>
<feature type="domain" description="J" evidence="2">
    <location>
        <begin position="729"/>
        <end position="794"/>
    </location>
</feature>
<dbReference type="InterPro" id="IPR001623">
    <property type="entry name" value="DnaJ_domain"/>
</dbReference>
<dbReference type="Gene3D" id="1.10.287.110">
    <property type="entry name" value="DnaJ domain"/>
    <property type="match status" value="1"/>
</dbReference>
<dbReference type="Gene3D" id="1.25.40.10">
    <property type="entry name" value="Tetratricopeptide repeat domain"/>
    <property type="match status" value="2"/>
</dbReference>
<evidence type="ECO:0000313" key="4">
    <source>
        <dbReference type="Proteomes" id="UP000002729"/>
    </source>
</evidence>
<feature type="region of interest" description="Disordered" evidence="1">
    <location>
        <begin position="16"/>
        <end position="99"/>
    </location>
</feature>
<dbReference type="InParanoid" id="F0Y7P5"/>
<dbReference type="SUPFAM" id="SSF46565">
    <property type="entry name" value="Chaperone J-domain"/>
    <property type="match status" value="1"/>
</dbReference>
<proteinExistence type="predicted"/>
<dbReference type="CDD" id="cd06257">
    <property type="entry name" value="DnaJ"/>
    <property type="match status" value="1"/>
</dbReference>
<dbReference type="Proteomes" id="UP000002729">
    <property type="component" value="Unassembled WGS sequence"/>
</dbReference>
<organism evidence="4">
    <name type="scientific">Aureococcus anophagefferens</name>
    <name type="common">Harmful bloom alga</name>
    <dbReference type="NCBI Taxonomy" id="44056"/>
    <lineage>
        <taxon>Eukaryota</taxon>
        <taxon>Sar</taxon>
        <taxon>Stramenopiles</taxon>
        <taxon>Ochrophyta</taxon>
        <taxon>Pelagophyceae</taxon>
        <taxon>Pelagomonadales</taxon>
        <taxon>Pelagomonadaceae</taxon>
        <taxon>Aureococcus</taxon>
    </lineage>
</organism>
<dbReference type="PANTHER" id="PTHR44200">
    <property type="entry name" value="DNAJ HOMOLOG SUBFAMILY C MEMBER 7"/>
    <property type="match status" value="1"/>
</dbReference>